<protein>
    <recommendedName>
        <fullName evidence="9">Peptidase A1 domain-containing protein</fullName>
    </recommendedName>
</protein>
<feature type="domain" description="Peptidase A1" evidence="9">
    <location>
        <begin position="87"/>
        <end position="432"/>
    </location>
</feature>
<dbReference type="SUPFAM" id="SSF50630">
    <property type="entry name" value="Acid proteases"/>
    <property type="match status" value="1"/>
</dbReference>
<organism evidence="10">
    <name type="scientific">Zooxanthella nutricula</name>
    <dbReference type="NCBI Taxonomy" id="1333877"/>
    <lineage>
        <taxon>Eukaryota</taxon>
        <taxon>Sar</taxon>
        <taxon>Alveolata</taxon>
        <taxon>Dinophyceae</taxon>
        <taxon>Peridiniales</taxon>
        <taxon>Peridiniales incertae sedis</taxon>
        <taxon>Zooxanthella</taxon>
    </lineage>
</organism>
<feature type="disulfide bond" evidence="6">
    <location>
        <begin position="346"/>
        <end position="393"/>
    </location>
</feature>
<dbReference type="Pfam" id="PF00026">
    <property type="entry name" value="Asp"/>
    <property type="match status" value="1"/>
</dbReference>
<reference evidence="10" key="1">
    <citation type="submission" date="2021-01" db="EMBL/GenBank/DDBJ databases">
        <authorList>
            <person name="Corre E."/>
            <person name="Pelletier E."/>
            <person name="Niang G."/>
            <person name="Scheremetjew M."/>
            <person name="Finn R."/>
            <person name="Kale V."/>
            <person name="Holt S."/>
            <person name="Cochrane G."/>
            <person name="Meng A."/>
            <person name="Brown T."/>
            <person name="Cohen L."/>
        </authorList>
    </citation>
    <scope>NUCLEOTIDE SEQUENCE</scope>
    <source>
        <strain evidence="10">RCC3387</strain>
    </source>
</reference>
<dbReference type="PANTHER" id="PTHR47966">
    <property type="entry name" value="BETA-SITE APP-CLEAVING ENZYME, ISOFORM A-RELATED"/>
    <property type="match status" value="1"/>
</dbReference>
<dbReference type="PANTHER" id="PTHR47966:SF51">
    <property type="entry name" value="BETA-SITE APP-CLEAVING ENZYME, ISOFORM A-RELATED"/>
    <property type="match status" value="1"/>
</dbReference>
<evidence type="ECO:0000256" key="2">
    <source>
        <dbReference type="ARBA" id="ARBA00022670"/>
    </source>
</evidence>
<feature type="active site" evidence="5">
    <location>
        <position position="112"/>
    </location>
</feature>
<dbReference type="GO" id="GO:0004190">
    <property type="term" value="F:aspartic-type endopeptidase activity"/>
    <property type="evidence" value="ECO:0007669"/>
    <property type="project" value="UniProtKB-KW"/>
</dbReference>
<feature type="active site" evidence="5">
    <location>
        <position position="306"/>
    </location>
</feature>
<dbReference type="CDD" id="cd05471">
    <property type="entry name" value="pepsin_like"/>
    <property type="match status" value="1"/>
</dbReference>
<keyword evidence="8" id="KW-0732">Signal</keyword>
<feature type="chain" id="PRO_5030160649" description="Peptidase A1 domain-containing protein" evidence="8">
    <location>
        <begin position="20"/>
        <end position="507"/>
    </location>
</feature>
<evidence type="ECO:0000256" key="6">
    <source>
        <dbReference type="PIRSR" id="PIRSR601461-2"/>
    </source>
</evidence>
<dbReference type="Gene3D" id="2.40.70.10">
    <property type="entry name" value="Acid Proteases"/>
    <property type="match status" value="2"/>
</dbReference>
<dbReference type="InterPro" id="IPR034164">
    <property type="entry name" value="Pepsin-like_dom"/>
</dbReference>
<keyword evidence="7" id="KW-0812">Transmembrane</keyword>
<proteinExistence type="inferred from homology"/>
<evidence type="ECO:0000256" key="3">
    <source>
        <dbReference type="ARBA" id="ARBA00022750"/>
    </source>
</evidence>
<feature type="transmembrane region" description="Helical" evidence="7">
    <location>
        <begin position="457"/>
        <end position="478"/>
    </location>
</feature>
<feature type="signal peptide" evidence="8">
    <location>
        <begin position="1"/>
        <end position="19"/>
    </location>
</feature>
<dbReference type="InterPro" id="IPR001461">
    <property type="entry name" value="Aspartic_peptidase_A1"/>
</dbReference>
<keyword evidence="2" id="KW-0645">Protease</keyword>
<evidence type="ECO:0000256" key="1">
    <source>
        <dbReference type="ARBA" id="ARBA00007447"/>
    </source>
</evidence>
<keyword evidence="3" id="KW-0064">Aspartyl protease</keyword>
<name>A0A6V0CWK1_9DINO</name>
<dbReference type="AlphaFoldDB" id="A0A6V0CWK1"/>
<evidence type="ECO:0000256" key="5">
    <source>
        <dbReference type="PIRSR" id="PIRSR601461-1"/>
    </source>
</evidence>
<sequence>MARATSWLLLACVQGLGGAAHGPQRIVFDLERIAPDGAATPAPASAFASARHLVGPHGPPLEPPAAQNLRRSASYKCDLHNFDNVQYHLSILIGTPCSGGASRRQRFRVVPDTGSADLWVPASNCTHCIAHSTNFNIVASCSARMIGDRITFRYGDGTVAHGGSFEDDVRVGALEVPRQFMIQVDRVSHNSHMKSDGILGLAHHYEQDQLNRGRTFMARVFQGHPGLPKMFSFFLTGNAEGGSQLAFGHPKLEEHAKEGEFRYGKSYWMQNTGLWLTSIWSLGFAETGTEVSFPEHGTFGCPTMIDTGTSLMVLEVGVFDRLIPEITWRMPSCRYLDKQKMMECDCPPGGDLSRLPSLVINAIDANDQQFALCMSPEEYILASISPITGRDTCVPAFQKGGHRQPVPLIFGMTFLRSFYTNFDIANKRIGFARSRASPLPGGFTCAADARPTLRRTIWLSSMVLAIMSLLYVLFVTLAPKGCCSRRCGCCCPGMRLASAPKVSKIYC</sequence>
<keyword evidence="7" id="KW-1133">Transmembrane helix</keyword>
<evidence type="ECO:0000256" key="4">
    <source>
        <dbReference type="ARBA" id="ARBA00022801"/>
    </source>
</evidence>
<dbReference type="InterPro" id="IPR033121">
    <property type="entry name" value="PEPTIDASE_A1"/>
</dbReference>
<comment type="similarity">
    <text evidence="1">Belongs to the peptidase A1 family.</text>
</comment>
<dbReference type="GO" id="GO:0006508">
    <property type="term" value="P:proteolysis"/>
    <property type="evidence" value="ECO:0007669"/>
    <property type="project" value="UniProtKB-KW"/>
</dbReference>
<dbReference type="PROSITE" id="PS51767">
    <property type="entry name" value="PEPTIDASE_A1"/>
    <property type="match status" value="1"/>
</dbReference>
<evidence type="ECO:0000313" key="10">
    <source>
        <dbReference type="EMBL" id="CAD9637637.1"/>
    </source>
</evidence>
<keyword evidence="7" id="KW-0472">Membrane</keyword>
<evidence type="ECO:0000256" key="7">
    <source>
        <dbReference type="SAM" id="Phobius"/>
    </source>
</evidence>
<dbReference type="InterPro" id="IPR021109">
    <property type="entry name" value="Peptidase_aspartic_dom_sf"/>
</dbReference>
<evidence type="ECO:0000259" key="9">
    <source>
        <dbReference type="PROSITE" id="PS51767"/>
    </source>
</evidence>
<gene>
    <name evidence="10" type="ORF">BRAN1462_LOCUS55459</name>
</gene>
<keyword evidence="4" id="KW-0378">Hydrolase</keyword>
<keyword evidence="6" id="KW-1015">Disulfide bond</keyword>
<accession>A0A6V0CWK1</accession>
<evidence type="ECO:0000256" key="8">
    <source>
        <dbReference type="SAM" id="SignalP"/>
    </source>
</evidence>
<dbReference type="EMBL" id="HBGW01087533">
    <property type="protein sequence ID" value="CAD9637637.1"/>
    <property type="molecule type" value="Transcribed_RNA"/>
</dbReference>
<dbReference type="PRINTS" id="PR00792">
    <property type="entry name" value="PEPSIN"/>
</dbReference>